<reference evidence="1 2" key="1">
    <citation type="submission" date="2018-01" db="EMBL/GenBank/DDBJ databases">
        <title>G. obscuriglobus.</title>
        <authorList>
            <person name="Franke J."/>
            <person name="Blomberg W."/>
            <person name="Selmecki A."/>
        </authorList>
    </citation>
    <scope>NUCLEOTIDE SEQUENCE [LARGE SCALE GENOMIC DNA]</scope>
    <source>
        <strain evidence="1 2">DSM 5831</strain>
    </source>
</reference>
<sequence length="84" mass="8566">MGGAGHRAELVAPLRRWVAASAVPARGPNPALHLTPPADSGRTAHPVMAVQVSFMFGNPRVQERGCGGADGVVRVGVPRASCSA</sequence>
<protein>
    <submittedName>
        <fullName evidence="1">Uncharacterized protein</fullName>
    </submittedName>
</protein>
<dbReference type="Proteomes" id="UP000245802">
    <property type="component" value="Chromosome"/>
</dbReference>
<accession>A0A2Z3H3C0</accession>
<organism evidence="1 2">
    <name type="scientific">Gemmata obscuriglobus</name>
    <dbReference type="NCBI Taxonomy" id="114"/>
    <lineage>
        <taxon>Bacteria</taxon>
        <taxon>Pseudomonadati</taxon>
        <taxon>Planctomycetota</taxon>
        <taxon>Planctomycetia</taxon>
        <taxon>Gemmatales</taxon>
        <taxon>Gemmataceae</taxon>
        <taxon>Gemmata</taxon>
    </lineage>
</organism>
<proteinExistence type="predicted"/>
<keyword evidence="2" id="KW-1185">Reference proteome</keyword>
<evidence type="ECO:0000313" key="2">
    <source>
        <dbReference type="Proteomes" id="UP000245802"/>
    </source>
</evidence>
<name>A0A2Z3H3C0_9BACT</name>
<dbReference type="AlphaFoldDB" id="A0A2Z3H3C0"/>
<evidence type="ECO:0000313" key="1">
    <source>
        <dbReference type="EMBL" id="AWM37605.1"/>
    </source>
</evidence>
<gene>
    <name evidence="1" type="ORF">C1280_11730</name>
</gene>
<dbReference type="EMBL" id="CP025958">
    <property type="protein sequence ID" value="AWM37605.1"/>
    <property type="molecule type" value="Genomic_DNA"/>
</dbReference>
<dbReference type="KEGG" id="gog:C1280_11730"/>